<dbReference type="PANTHER" id="PTHR33692">
    <property type="entry name" value="RIBOSOME MATURATION FACTOR RIMM"/>
    <property type="match status" value="1"/>
</dbReference>
<keyword evidence="4 5" id="KW-0143">Chaperone</keyword>
<evidence type="ECO:0000256" key="5">
    <source>
        <dbReference type="HAMAP-Rule" id="MF_00014"/>
    </source>
</evidence>
<dbReference type="AlphaFoldDB" id="A0A5C1E6K3"/>
<accession>A0A5C1E6K3</accession>
<dbReference type="EMBL" id="CP022579">
    <property type="protein sequence ID" value="QEL64264.1"/>
    <property type="molecule type" value="Genomic_DNA"/>
</dbReference>
<dbReference type="KEGG" id="otr:OTERR_07880"/>
<dbReference type="SUPFAM" id="SSF50346">
    <property type="entry name" value="PRC-barrel domain"/>
    <property type="match status" value="1"/>
</dbReference>
<dbReference type="SUPFAM" id="SSF50447">
    <property type="entry name" value="Translation proteins"/>
    <property type="match status" value="1"/>
</dbReference>
<comment type="function">
    <text evidence="5">An accessory protein needed during the final step in the assembly of 30S ribosomal subunit, possibly for assembly of the head region. Essential for efficient processing of 16S rRNA. May be needed both before and after RbfA during the maturation of 16S rRNA. It has affinity for free ribosomal 30S subunits but not for 70S ribosomes.</text>
</comment>
<dbReference type="RefSeq" id="WP_054621982.1">
    <property type="nucleotide sequence ID" value="NZ_CP022579.1"/>
</dbReference>
<evidence type="ECO:0000313" key="9">
    <source>
        <dbReference type="Proteomes" id="UP000323671"/>
    </source>
</evidence>
<dbReference type="GO" id="GO:0043022">
    <property type="term" value="F:ribosome binding"/>
    <property type="evidence" value="ECO:0007669"/>
    <property type="project" value="InterPro"/>
</dbReference>
<gene>
    <name evidence="5 8" type="primary">rimM</name>
    <name evidence="8" type="ORF">OTERR_07880</name>
</gene>
<keyword evidence="2 5" id="KW-0690">Ribosome biogenesis</keyword>
<comment type="subcellular location">
    <subcellularLocation>
        <location evidence="5">Cytoplasm</location>
    </subcellularLocation>
</comment>
<dbReference type="Proteomes" id="UP000323671">
    <property type="component" value="Chromosome"/>
</dbReference>
<comment type="similarity">
    <text evidence="5">Belongs to the RimM family.</text>
</comment>
<evidence type="ECO:0000313" key="8">
    <source>
        <dbReference type="EMBL" id="QEL64264.1"/>
    </source>
</evidence>
<dbReference type="Pfam" id="PF01782">
    <property type="entry name" value="RimM"/>
    <property type="match status" value="1"/>
</dbReference>
<dbReference type="GO" id="GO:0006364">
    <property type="term" value="P:rRNA processing"/>
    <property type="evidence" value="ECO:0007669"/>
    <property type="project" value="UniProtKB-UniRule"/>
</dbReference>
<dbReference type="Gene3D" id="2.30.30.240">
    <property type="entry name" value="PRC-barrel domain"/>
    <property type="match status" value="1"/>
</dbReference>
<name>A0A5C1E6K3_9RHOO</name>
<comment type="domain">
    <text evidence="5">The PRC barrel domain binds ribosomal protein uS19.</text>
</comment>
<feature type="domain" description="Ribosome maturation factor RimM PRC barrel" evidence="7">
    <location>
        <begin position="110"/>
        <end position="188"/>
    </location>
</feature>
<evidence type="ECO:0000256" key="1">
    <source>
        <dbReference type="ARBA" id="ARBA00022490"/>
    </source>
</evidence>
<dbReference type="HAMAP" id="MF_00014">
    <property type="entry name" value="Ribosome_mat_RimM"/>
    <property type="match status" value="1"/>
</dbReference>
<dbReference type="InterPro" id="IPR011033">
    <property type="entry name" value="PRC_barrel-like_sf"/>
</dbReference>
<reference evidence="8 9" key="1">
    <citation type="submission" date="2017-07" db="EMBL/GenBank/DDBJ databases">
        <title>Complete genome sequence of Oryzomicrobium terrae TPP412.</title>
        <authorList>
            <person name="Chiu L.-W."/>
            <person name="Lo K.-J."/>
            <person name="Tsai Y.-M."/>
            <person name="Lin S.-S."/>
            <person name="Kuo C.-H."/>
            <person name="Liu C.-T."/>
        </authorList>
    </citation>
    <scope>NUCLEOTIDE SEQUENCE [LARGE SCALE GENOMIC DNA]</scope>
    <source>
        <strain evidence="8 9">TPP412</strain>
    </source>
</reference>
<dbReference type="GO" id="GO:0005840">
    <property type="term" value="C:ribosome"/>
    <property type="evidence" value="ECO:0007669"/>
    <property type="project" value="InterPro"/>
</dbReference>
<dbReference type="GO" id="GO:0042274">
    <property type="term" value="P:ribosomal small subunit biogenesis"/>
    <property type="evidence" value="ECO:0007669"/>
    <property type="project" value="UniProtKB-UniRule"/>
</dbReference>
<dbReference type="NCBIfam" id="TIGR02273">
    <property type="entry name" value="16S_RimM"/>
    <property type="match status" value="1"/>
</dbReference>
<proteinExistence type="inferred from homology"/>
<dbReference type="InterPro" id="IPR002676">
    <property type="entry name" value="RimM_N"/>
</dbReference>
<dbReference type="InterPro" id="IPR009000">
    <property type="entry name" value="Transl_B-barrel_sf"/>
</dbReference>
<comment type="subunit">
    <text evidence="5">Binds ribosomal protein uS19.</text>
</comment>
<dbReference type="InterPro" id="IPR036976">
    <property type="entry name" value="RimM_N_sf"/>
</dbReference>
<dbReference type="Pfam" id="PF24986">
    <property type="entry name" value="PRC_RimM"/>
    <property type="match status" value="1"/>
</dbReference>
<dbReference type="Gene3D" id="2.40.30.60">
    <property type="entry name" value="RimM"/>
    <property type="match status" value="1"/>
</dbReference>
<evidence type="ECO:0000256" key="2">
    <source>
        <dbReference type="ARBA" id="ARBA00022517"/>
    </source>
</evidence>
<evidence type="ECO:0000256" key="4">
    <source>
        <dbReference type="ARBA" id="ARBA00023186"/>
    </source>
</evidence>
<feature type="domain" description="RimM N-terminal" evidence="6">
    <location>
        <begin position="17"/>
        <end position="98"/>
    </location>
</feature>
<dbReference type="GO" id="GO:0005737">
    <property type="term" value="C:cytoplasm"/>
    <property type="evidence" value="ECO:0007669"/>
    <property type="project" value="UniProtKB-SubCell"/>
</dbReference>
<dbReference type="InterPro" id="IPR011961">
    <property type="entry name" value="RimM"/>
</dbReference>
<evidence type="ECO:0000259" key="7">
    <source>
        <dbReference type="Pfam" id="PF24986"/>
    </source>
</evidence>
<sequence length="191" mass="20791">MTDAAGPTEQAAPVIVLGRITDAYGVRGWVRIHPFGDDPLEWGKMLHWWVGSEESGWKVLPLAGCKWHGDGLVAQFVGVADRSGAEALKGAYIGAPREEMPRPEPDAYYWNDLIGLPVQNLEGESFGTVVGLLATGANDVLQVREDDDGTAAPGKKPLERLLPFVEQVVREVILPAKGAPGVIRVDWQKDW</sequence>
<protein>
    <recommendedName>
        <fullName evidence="5">Ribosome maturation factor RimM</fullName>
    </recommendedName>
</protein>
<keyword evidence="9" id="KW-1185">Reference proteome</keyword>
<dbReference type="PANTHER" id="PTHR33692:SF1">
    <property type="entry name" value="RIBOSOME MATURATION FACTOR RIMM"/>
    <property type="match status" value="1"/>
</dbReference>
<evidence type="ECO:0000256" key="3">
    <source>
        <dbReference type="ARBA" id="ARBA00022552"/>
    </source>
</evidence>
<keyword evidence="3 5" id="KW-0698">rRNA processing</keyword>
<organism evidence="8 9">
    <name type="scientific">Oryzomicrobium terrae</name>
    <dbReference type="NCBI Taxonomy" id="1735038"/>
    <lineage>
        <taxon>Bacteria</taxon>
        <taxon>Pseudomonadati</taxon>
        <taxon>Pseudomonadota</taxon>
        <taxon>Betaproteobacteria</taxon>
        <taxon>Rhodocyclales</taxon>
        <taxon>Rhodocyclaceae</taxon>
        <taxon>Oryzomicrobium</taxon>
    </lineage>
</organism>
<keyword evidence="1 5" id="KW-0963">Cytoplasm</keyword>
<dbReference type="InterPro" id="IPR056792">
    <property type="entry name" value="PRC_RimM"/>
</dbReference>
<evidence type="ECO:0000259" key="6">
    <source>
        <dbReference type="Pfam" id="PF01782"/>
    </source>
</evidence>